<reference evidence="1" key="1">
    <citation type="submission" date="2020-10" db="EMBL/GenBank/DDBJ databases">
        <authorList>
            <person name="Gilroy R."/>
        </authorList>
    </citation>
    <scope>NUCLEOTIDE SEQUENCE</scope>
    <source>
        <strain evidence="1">CHK176-22527</strain>
    </source>
</reference>
<organism evidence="1 2">
    <name type="scientific">Candidatus Allocopromorpha excrementavium</name>
    <dbReference type="NCBI Taxonomy" id="2840741"/>
    <lineage>
        <taxon>Bacteria</taxon>
        <taxon>Bacillati</taxon>
        <taxon>Bacillota</taxon>
        <taxon>Clostridia</taxon>
        <taxon>Eubacteriales</taxon>
        <taxon>Eubacteriaceae</taxon>
        <taxon>Eubacteriaceae incertae sedis</taxon>
        <taxon>Candidatus Allocopromorpha</taxon>
    </lineage>
</organism>
<gene>
    <name evidence="1" type="ORF">IAD12_08105</name>
</gene>
<sequence>MKHYSNFYLKFKNRKIYIEEDNVYTICPECGREHIVDLVEVLGSGDADLYSTQVYCEDCSQKRLKA</sequence>
<protein>
    <submittedName>
        <fullName evidence="1">Uncharacterized protein</fullName>
    </submittedName>
</protein>
<dbReference type="EMBL" id="DVLX01000098">
    <property type="protein sequence ID" value="HIU00199.1"/>
    <property type="molecule type" value="Genomic_DNA"/>
</dbReference>
<accession>A0A9D1HDH0</accession>
<dbReference type="AlphaFoldDB" id="A0A9D1HDH0"/>
<comment type="caution">
    <text evidence="1">The sequence shown here is derived from an EMBL/GenBank/DDBJ whole genome shotgun (WGS) entry which is preliminary data.</text>
</comment>
<dbReference type="Proteomes" id="UP000824159">
    <property type="component" value="Unassembled WGS sequence"/>
</dbReference>
<name>A0A9D1HDH0_9FIRM</name>
<proteinExistence type="predicted"/>
<evidence type="ECO:0000313" key="2">
    <source>
        <dbReference type="Proteomes" id="UP000824159"/>
    </source>
</evidence>
<evidence type="ECO:0000313" key="1">
    <source>
        <dbReference type="EMBL" id="HIU00199.1"/>
    </source>
</evidence>
<reference evidence="1" key="2">
    <citation type="journal article" date="2021" name="PeerJ">
        <title>Extensive microbial diversity within the chicken gut microbiome revealed by metagenomics and culture.</title>
        <authorList>
            <person name="Gilroy R."/>
            <person name="Ravi A."/>
            <person name="Getino M."/>
            <person name="Pursley I."/>
            <person name="Horton D.L."/>
            <person name="Alikhan N.F."/>
            <person name="Baker D."/>
            <person name="Gharbi K."/>
            <person name="Hall N."/>
            <person name="Watson M."/>
            <person name="Adriaenssens E.M."/>
            <person name="Foster-Nyarko E."/>
            <person name="Jarju S."/>
            <person name="Secka A."/>
            <person name="Antonio M."/>
            <person name="Oren A."/>
            <person name="Chaudhuri R.R."/>
            <person name="La Ragione R."/>
            <person name="Hildebrand F."/>
            <person name="Pallen M.J."/>
        </authorList>
    </citation>
    <scope>NUCLEOTIDE SEQUENCE</scope>
    <source>
        <strain evidence="1">CHK176-22527</strain>
    </source>
</reference>